<gene>
    <name evidence="2" type="ORF">CEP54_009616</name>
</gene>
<dbReference type="InterPro" id="IPR029058">
    <property type="entry name" value="AB_hydrolase_fold"/>
</dbReference>
<organism evidence="2 3">
    <name type="scientific">Fusarium duplospermum</name>
    <dbReference type="NCBI Taxonomy" id="1325734"/>
    <lineage>
        <taxon>Eukaryota</taxon>
        <taxon>Fungi</taxon>
        <taxon>Dikarya</taxon>
        <taxon>Ascomycota</taxon>
        <taxon>Pezizomycotina</taxon>
        <taxon>Sordariomycetes</taxon>
        <taxon>Hypocreomycetidae</taxon>
        <taxon>Hypocreales</taxon>
        <taxon>Nectriaceae</taxon>
        <taxon>Fusarium</taxon>
        <taxon>Fusarium solani species complex</taxon>
    </lineage>
</organism>
<proteinExistence type="predicted"/>
<dbReference type="SUPFAM" id="SSF53474">
    <property type="entry name" value="alpha/beta-Hydrolases"/>
    <property type="match status" value="1"/>
</dbReference>
<name>A0A428PPJ2_9HYPO</name>
<dbReference type="InterPro" id="IPR000073">
    <property type="entry name" value="AB_hydrolase_1"/>
</dbReference>
<feature type="domain" description="AB hydrolase-1" evidence="1">
    <location>
        <begin position="7"/>
        <end position="250"/>
    </location>
</feature>
<dbReference type="AlphaFoldDB" id="A0A428PPJ2"/>
<dbReference type="OrthoDB" id="1263307at2759"/>
<evidence type="ECO:0000313" key="3">
    <source>
        <dbReference type="Proteomes" id="UP000288168"/>
    </source>
</evidence>
<reference evidence="2 3" key="1">
    <citation type="submission" date="2017-06" db="EMBL/GenBank/DDBJ databases">
        <title>Comparative genomic analysis of Ambrosia Fusariam Clade fungi.</title>
        <authorList>
            <person name="Stajich J.E."/>
            <person name="Carrillo J."/>
            <person name="Kijimoto T."/>
            <person name="Eskalen A."/>
            <person name="O'Donnell K."/>
            <person name="Kasson M."/>
        </authorList>
    </citation>
    <scope>NUCLEOTIDE SEQUENCE [LARGE SCALE GENOMIC DNA]</scope>
    <source>
        <strain evidence="2 3">NRRL62584</strain>
    </source>
</reference>
<keyword evidence="3" id="KW-1185">Reference proteome</keyword>
<dbReference type="InterPro" id="IPR052897">
    <property type="entry name" value="Sec-Metab_Biosynth_Hydrolase"/>
</dbReference>
<evidence type="ECO:0000313" key="2">
    <source>
        <dbReference type="EMBL" id="RSL54910.1"/>
    </source>
</evidence>
<dbReference type="Pfam" id="PF12697">
    <property type="entry name" value="Abhydrolase_6"/>
    <property type="match status" value="1"/>
</dbReference>
<evidence type="ECO:0000259" key="1">
    <source>
        <dbReference type="Pfam" id="PF12697"/>
    </source>
</evidence>
<sequence>MPRPSLLIVPAASGLPEFYDSFIKAVTERGYDIKALHLPSVGPMTGTREGPLPTMYDDAELIAKHARELSDLGKDVILITHSYGGTPGTESVKGLTKKERQKQGLEGGIIGIAYMTSLVPNVGGSAGTIKKDFPDKENVPMAVDDDGWFYYPDIPKLAEMSFTNMPKDEGEVWAAKLVKHSSISFGNPLTYAGFKDVPVSYLLCEDDRAISPQCQRAGIEMIEKESGNKVDVTSIRGDHVAPLSSQNEVVDWIVGVAERMSSLA</sequence>
<dbReference type="EMBL" id="NKCI01000106">
    <property type="protein sequence ID" value="RSL54910.1"/>
    <property type="molecule type" value="Genomic_DNA"/>
</dbReference>
<dbReference type="STRING" id="1325734.A0A428PPJ2"/>
<dbReference type="Proteomes" id="UP000288168">
    <property type="component" value="Unassembled WGS sequence"/>
</dbReference>
<protein>
    <recommendedName>
        <fullName evidence="1">AB hydrolase-1 domain-containing protein</fullName>
    </recommendedName>
</protein>
<comment type="caution">
    <text evidence="2">The sequence shown here is derived from an EMBL/GenBank/DDBJ whole genome shotgun (WGS) entry which is preliminary data.</text>
</comment>
<dbReference type="PANTHER" id="PTHR37017">
    <property type="entry name" value="AB HYDROLASE-1 DOMAIN-CONTAINING PROTEIN-RELATED"/>
    <property type="match status" value="1"/>
</dbReference>
<dbReference type="Gene3D" id="3.40.50.1820">
    <property type="entry name" value="alpha/beta hydrolase"/>
    <property type="match status" value="1"/>
</dbReference>
<dbReference type="PANTHER" id="PTHR37017:SF11">
    <property type="entry name" value="ESTERASE_LIPASE_THIOESTERASE DOMAIN-CONTAINING PROTEIN"/>
    <property type="match status" value="1"/>
</dbReference>
<accession>A0A428PPJ2</accession>